<dbReference type="AlphaFoldDB" id="A0AAU8BPX6"/>
<protein>
    <submittedName>
        <fullName evidence="1">Uncharacterized protein</fullName>
    </submittedName>
</protein>
<gene>
    <name evidence="1" type="ORF">PG915_16675</name>
</gene>
<sequence length="62" mass="7271">MAFFNYVANYFQSTYKYETNDTLLAKLFYLSPAERAARLNELFDTDAFWGLELGIDSDKQDK</sequence>
<dbReference type="EMBL" id="CP115921">
    <property type="protein sequence ID" value="XCD18409.1"/>
    <property type="molecule type" value="Genomic_DNA"/>
</dbReference>
<dbReference type="KEGG" id="vck:PG915_16675"/>
<organism evidence="1">
    <name type="scientific">Vibrio chaetopteri</name>
    <dbReference type="NCBI Taxonomy" id="3016528"/>
    <lineage>
        <taxon>Bacteria</taxon>
        <taxon>Pseudomonadati</taxon>
        <taxon>Pseudomonadota</taxon>
        <taxon>Gammaproteobacteria</taxon>
        <taxon>Vibrionales</taxon>
        <taxon>Vibrionaceae</taxon>
        <taxon>Vibrio</taxon>
    </lineage>
</organism>
<reference evidence="1" key="1">
    <citation type="submission" date="2023-01" db="EMBL/GenBank/DDBJ databases">
        <title>Vibrio sp. CB1-14 genome sequencing.</title>
        <authorList>
            <person name="Otstavnykh N."/>
            <person name="Isaeva M."/>
            <person name="Meleshko D."/>
        </authorList>
    </citation>
    <scope>NUCLEOTIDE SEQUENCE</scope>
    <source>
        <strain evidence="1">CB1-14</strain>
    </source>
</reference>
<dbReference type="RefSeq" id="WP_353499550.1">
    <property type="nucleotide sequence ID" value="NZ_CP115921.1"/>
</dbReference>
<name>A0AAU8BPX6_9VIBR</name>
<evidence type="ECO:0000313" key="1">
    <source>
        <dbReference type="EMBL" id="XCD18409.1"/>
    </source>
</evidence>
<proteinExistence type="predicted"/>
<accession>A0AAU8BPX6</accession>